<dbReference type="Proteomes" id="UP001230908">
    <property type="component" value="Unassembled WGS sequence"/>
</dbReference>
<proteinExistence type="predicted"/>
<keyword evidence="3" id="KW-1185">Reference proteome</keyword>
<reference evidence="2 3" key="1">
    <citation type="submission" date="2023-08" db="EMBL/GenBank/DDBJ databases">
        <title>Phytohabitans sansha sp. nov., isolated from marine sediment.</title>
        <authorList>
            <person name="Zhao Y."/>
            <person name="Yi K."/>
        </authorList>
    </citation>
    <scope>NUCLEOTIDE SEQUENCE [LARGE SCALE GENOMIC DNA]</scope>
    <source>
        <strain evidence="2 3">ZYX-F-186</strain>
    </source>
</reference>
<evidence type="ECO:0008006" key="4">
    <source>
        <dbReference type="Google" id="ProtNLM"/>
    </source>
</evidence>
<protein>
    <recommendedName>
        <fullName evidence="4">MucB/RseB N-terminal domain-containing protein</fullName>
    </recommendedName>
</protein>
<keyword evidence="1" id="KW-1133">Transmembrane helix</keyword>
<dbReference type="RefSeq" id="WP_308711747.1">
    <property type="nucleotide sequence ID" value="NZ_JAVHUY010000006.1"/>
</dbReference>
<dbReference type="EMBL" id="JAVHUY010000006">
    <property type="protein sequence ID" value="MDQ7904472.1"/>
    <property type="molecule type" value="Genomic_DNA"/>
</dbReference>
<evidence type="ECO:0000313" key="2">
    <source>
        <dbReference type="EMBL" id="MDQ7904472.1"/>
    </source>
</evidence>
<sequence length="315" mass="32410">MDDIEHLVRVTLTDRAAEVGAPADLVRRARGRARQGRRRTQAVGVAVAAAAVLLAVPMAARLWSPVETSTVDTAAAPAVEPPVPPFPFAPGFSPPGYGEPIAELSAGVPGLRYDGGPERWLTVAVFADRPAPPRWDAAPKSYGVTVRERKGALELGRTGSALTWQVADGRWLRVEADRGLTREALIGFAAGLTPGAVPVLWPFTFAAVPPGLVPDVVTRAAVAFRPAGAAPSHGFAGKLTVLLSETAEVSPSGRAVAVGARTGRLATSPRSSVLSVDLGDGRTLVVQSETGLGEAGLVAFAAGIDPTPDAVVGHG</sequence>
<keyword evidence="1" id="KW-0472">Membrane</keyword>
<evidence type="ECO:0000313" key="3">
    <source>
        <dbReference type="Proteomes" id="UP001230908"/>
    </source>
</evidence>
<organism evidence="2 3">
    <name type="scientific">Phytohabitans maris</name>
    <dbReference type="NCBI Taxonomy" id="3071409"/>
    <lineage>
        <taxon>Bacteria</taxon>
        <taxon>Bacillati</taxon>
        <taxon>Actinomycetota</taxon>
        <taxon>Actinomycetes</taxon>
        <taxon>Micromonosporales</taxon>
        <taxon>Micromonosporaceae</taxon>
    </lineage>
</organism>
<gene>
    <name evidence="2" type="ORF">RB614_08035</name>
</gene>
<name>A0ABU0ZDN9_9ACTN</name>
<comment type="caution">
    <text evidence="2">The sequence shown here is derived from an EMBL/GenBank/DDBJ whole genome shotgun (WGS) entry which is preliminary data.</text>
</comment>
<keyword evidence="1" id="KW-0812">Transmembrane</keyword>
<feature type="transmembrane region" description="Helical" evidence="1">
    <location>
        <begin position="42"/>
        <end position="63"/>
    </location>
</feature>
<evidence type="ECO:0000256" key="1">
    <source>
        <dbReference type="SAM" id="Phobius"/>
    </source>
</evidence>
<accession>A0ABU0ZDN9</accession>